<dbReference type="GO" id="GO:0046872">
    <property type="term" value="F:metal ion binding"/>
    <property type="evidence" value="ECO:0007669"/>
    <property type="project" value="InterPro"/>
</dbReference>
<dbReference type="EMBL" id="BJUX01000018">
    <property type="protein sequence ID" value="GEK89576.1"/>
    <property type="molecule type" value="Genomic_DNA"/>
</dbReference>
<dbReference type="SUPFAM" id="SSF49363">
    <property type="entry name" value="Purple acid phosphatase, N-terminal domain"/>
    <property type="match status" value="1"/>
</dbReference>
<feature type="domain" description="Purple acid phosphatase N-terminal" evidence="3">
    <location>
        <begin position="56"/>
        <end position="191"/>
    </location>
</feature>
<dbReference type="Pfam" id="PF16656">
    <property type="entry name" value="Pur_ac_phosph_N"/>
    <property type="match status" value="1"/>
</dbReference>
<dbReference type="Proteomes" id="UP000321425">
    <property type="component" value="Unassembled WGS sequence"/>
</dbReference>
<dbReference type="Pfam" id="PF00149">
    <property type="entry name" value="Metallophos"/>
    <property type="match status" value="1"/>
</dbReference>
<dbReference type="GO" id="GO:0003993">
    <property type="term" value="F:acid phosphatase activity"/>
    <property type="evidence" value="ECO:0007669"/>
    <property type="project" value="InterPro"/>
</dbReference>
<feature type="domain" description="Calcineurin-like phosphoesterase" evidence="2">
    <location>
        <begin position="201"/>
        <end position="413"/>
    </location>
</feature>
<evidence type="ECO:0000259" key="2">
    <source>
        <dbReference type="Pfam" id="PF00149"/>
    </source>
</evidence>
<evidence type="ECO:0000256" key="1">
    <source>
        <dbReference type="ARBA" id="ARBA00022729"/>
    </source>
</evidence>
<dbReference type="STRING" id="426703.SAMN04488100_1178"/>
<dbReference type="Proteomes" id="UP000198548">
    <property type="component" value="Unassembled WGS sequence"/>
</dbReference>
<accession>A0A1H7UDU1</accession>
<evidence type="ECO:0000313" key="5">
    <source>
        <dbReference type="EMBL" id="SEL94966.1"/>
    </source>
</evidence>
<dbReference type="PANTHER" id="PTHR45867:SF3">
    <property type="entry name" value="ACID PHOSPHATASE TYPE 7"/>
    <property type="match status" value="1"/>
</dbReference>
<evidence type="ECO:0000313" key="6">
    <source>
        <dbReference type="Proteomes" id="UP000198548"/>
    </source>
</evidence>
<dbReference type="Gene3D" id="3.60.21.10">
    <property type="match status" value="1"/>
</dbReference>
<sequence>MRPKKISHKIFLGSGVTTVLLLGIAVFEHLTNSPDSSIEFMENKPEVAEVQPTTVPNRISVTFNGDTRTRMGFNWYTGNHYEDASVWISTSDDLQDPIVFDAEGEAVTSRYAERTEDGFFIFFDDELGYYTDQDKKGPEWTSGVAVGYLELTDETEYVYKALATDLEPDTTYYYQVGSESSGKSAVGKFTTSGETGDDFTFVQYTDTQNAYWNEHVHNEAIYGADTLEKAIDTADGPEFILHTGDVVETAEVEDEWVDIFSKSQRLWMQQPLAVAPGNHDEHALHEGTPLQIDAFNAHFNVPVTNDAIDGGSYYSFDYNGVHFVVANTNDNKVSADNPEGQALGEEQLNWIRTDIKRARDAGAEWVILSFHKPLYSRSYHSLADNDVQKVRDEFMQTIDELDVDLALQGHDHVFSRTEPLAYVSSEESVFNARVSEAGEIIEEENKSTYISPEGTIFVLPHAAGTKAYVDLYSRSLAYIHDMRTDLRWMTQENVNAYNDLFAFGGQPQQEEVFSDSYANERQSLVQSFAVYHVEDKILTVEMYEVSGDLSENVERSVDKVHEFEIIKE</sequence>
<dbReference type="InterPro" id="IPR029052">
    <property type="entry name" value="Metallo-depent_PP-like"/>
</dbReference>
<dbReference type="InterPro" id="IPR015914">
    <property type="entry name" value="PAPs_N"/>
</dbReference>
<organism evidence="5 6">
    <name type="scientific">Alkalibacterium putridalgicola</name>
    <dbReference type="NCBI Taxonomy" id="426703"/>
    <lineage>
        <taxon>Bacteria</taxon>
        <taxon>Bacillati</taxon>
        <taxon>Bacillota</taxon>
        <taxon>Bacilli</taxon>
        <taxon>Lactobacillales</taxon>
        <taxon>Carnobacteriaceae</taxon>
        <taxon>Alkalibacterium</taxon>
    </lineage>
</organism>
<keyword evidence="7" id="KW-1185">Reference proteome</keyword>
<evidence type="ECO:0000313" key="7">
    <source>
        <dbReference type="Proteomes" id="UP000321425"/>
    </source>
</evidence>
<reference evidence="5 6" key="1">
    <citation type="submission" date="2016-10" db="EMBL/GenBank/DDBJ databases">
        <authorList>
            <person name="de Groot N.N."/>
        </authorList>
    </citation>
    <scope>NUCLEOTIDE SEQUENCE [LARGE SCALE GENOMIC DNA]</scope>
    <source>
        <strain evidence="5 6">DSM 19182</strain>
    </source>
</reference>
<reference evidence="4 7" key="2">
    <citation type="submission" date="2019-07" db="EMBL/GenBank/DDBJ databases">
        <title>Whole genome shotgun sequence of Alkalibacterium putridalgicola NBRC 103243.</title>
        <authorList>
            <person name="Hosoyama A."/>
            <person name="Uohara A."/>
            <person name="Ohji S."/>
            <person name="Ichikawa N."/>
        </authorList>
    </citation>
    <scope>NUCLEOTIDE SEQUENCE [LARGE SCALE GENOMIC DNA]</scope>
    <source>
        <strain evidence="4 7">NBRC 103243</strain>
    </source>
</reference>
<gene>
    <name evidence="4" type="ORF">APU01nite_16150</name>
    <name evidence="5" type="ORF">SAMN04488100_1178</name>
</gene>
<name>A0A1H7UDU1_9LACT</name>
<evidence type="ECO:0000313" key="4">
    <source>
        <dbReference type="EMBL" id="GEK89576.1"/>
    </source>
</evidence>
<dbReference type="InterPro" id="IPR008963">
    <property type="entry name" value="Purple_acid_Pase-like_N"/>
</dbReference>
<dbReference type="InterPro" id="IPR004843">
    <property type="entry name" value="Calcineurin-like_PHP"/>
</dbReference>
<protein>
    <submittedName>
        <fullName evidence="5">Calcineurin-like phosphoesterase</fullName>
    </submittedName>
</protein>
<dbReference type="AlphaFoldDB" id="A0A1H7UDU1"/>
<keyword evidence="1" id="KW-0732">Signal</keyword>
<proteinExistence type="predicted"/>
<evidence type="ECO:0000259" key="3">
    <source>
        <dbReference type="Pfam" id="PF16656"/>
    </source>
</evidence>
<dbReference type="PANTHER" id="PTHR45867">
    <property type="entry name" value="PURPLE ACID PHOSPHATASE"/>
    <property type="match status" value="1"/>
</dbReference>
<dbReference type="Gene3D" id="2.60.40.380">
    <property type="entry name" value="Purple acid phosphatase-like, N-terminal"/>
    <property type="match status" value="1"/>
</dbReference>
<dbReference type="RefSeq" id="WP_218142346.1">
    <property type="nucleotide sequence ID" value="NZ_BJUX01000018.1"/>
</dbReference>
<dbReference type="EMBL" id="FOBL01000017">
    <property type="protein sequence ID" value="SEL94966.1"/>
    <property type="molecule type" value="Genomic_DNA"/>
</dbReference>
<dbReference type="SUPFAM" id="SSF56300">
    <property type="entry name" value="Metallo-dependent phosphatases"/>
    <property type="match status" value="1"/>
</dbReference>